<dbReference type="SUPFAM" id="SSF53474">
    <property type="entry name" value="alpha/beta-Hydrolases"/>
    <property type="match status" value="1"/>
</dbReference>
<keyword evidence="1" id="KW-0732">Signal</keyword>
<dbReference type="InParanoid" id="G4ZRZ4"/>
<dbReference type="AlphaFoldDB" id="G4ZRZ4"/>
<protein>
    <recommendedName>
        <fullName evidence="4">GPI inositol-deacylase</fullName>
    </recommendedName>
</protein>
<evidence type="ECO:0000256" key="1">
    <source>
        <dbReference type="SAM" id="SignalP"/>
    </source>
</evidence>
<gene>
    <name evidence="2" type="ORF">PHYSODRAFT_335843</name>
</gene>
<feature type="chain" id="PRO_5003472776" description="GPI inositol-deacylase" evidence="1">
    <location>
        <begin position="22"/>
        <end position="529"/>
    </location>
</feature>
<reference evidence="2 3" key="1">
    <citation type="journal article" date="2006" name="Science">
        <title>Phytophthora genome sequences uncover evolutionary origins and mechanisms of pathogenesis.</title>
        <authorList>
            <person name="Tyler B.M."/>
            <person name="Tripathy S."/>
            <person name="Zhang X."/>
            <person name="Dehal P."/>
            <person name="Jiang R.H."/>
            <person name="Aerts A."/>
            <person name="Arredondo F.D."/>
            <person name="Baxter L."/>
            <person name="Bensasson D."/>
            <person name="Beynon J.L."/>
            <person name="Chapman J."/>
            <person name="Damasceno C.M."/>
            <person name="Dorrance A.E."/>
            <person name="Dou D."/>
            <person name="Dickerman A.W."/>
            <person name="Dubchak I.L."/>
            <person name="Garbelotto M."/>
            <person name="Gijzen M."/>
            <person name="Gordon S.G."/>
            <person name="Govers F."/>
            <person name="Grunwald N.J."/>
            <person name="Huang W."/>
            <person name="Ivors K.L."/>
            <person name="Jones R.W."/>
            <person name="Kamoun S."/>
            <person name="Krampis K."/>
            <person name="Lamour K.H."/>
            <person name="Lee M.K."/>
            <person name="McDonald W.H."/>
            <person name="Medina M."/>
            <person name="Meijer H.J."/>
            <person name="Nordberg E.K."/>
            <person name="Maclean D.J."/>
            <person name="Ospina-Giraldo M.D."/>
            <person name="Morris P.F."/>
            <person name="Phuntumart V."/>
            <person name="Putnam N.H."/>
            <person name="Rash S."/>
            <person name="Rose J.K."/>
            <person name="Sakihama Y."/>
            <person name="Salamov A.A."/>
            <person name="Savidor A."/>
            <person name="Scheuring C.F."/>
            <person name="Smith B.M."/>
            <person name="Sobral B.W."/>
            <person name="Terry A."/>
            <person name="Torto-Alalibo T.A."/>
            <person name="Win J."/>
            <person name="Xu Z."/>
            <person name="Zhang H."/>
            <person name="Grigoriev I.V."/>
            <person name="Rokhsar D.S."/>
            <person name="Boore J.L."/>
        </authorList>
    </citation>
    <scope>NUCLEOTIDE SEQUENCE [LARGE SCALE GENOMIC DNA]</scope>
    <source>
        <strain evidence="2 3">P6497</strain>
    </source>
</reference>
<dbReference type="EMBL" id="JH159156">
    <property type="protein sequence ID" value="EGZ14173.1"/>
    <property type="molecule type" value="Genomic_DNA"/>
</dbReference>
<keyword evidence="3" id="KW-1185">Reference proteome</keyword>
<dbReference type="RefSeq" id="XP_009531602.1">
    <property type="nucleotide sequence ID" value="XM_009533307.1"/>
</dbReference>
<evidence type="ECO:0000313" key="3">
    <source>
        <dbReference type="Proteomes" id="UP000002640"/>
    </source>
</evidence>
<proteinExistence type="predicted"/>
<organism evidence="2 3">
    <name type="scientific">Phytophthora sojae (strain P6497)</name>
    <name type="common">Soybean stem and root rot agent</name>
    <name type="synonym">Phytophthora megasperma f. sp. glycines</name>
    <dbReference type="NCBI Taxonomy" id="1094619"/>
    <lineage>
        <taxon>Eukaryota</taxon>
        <taxon>Sar</taxon>
        <taxon>Stramenopiles</taxon>
        <taxon>Oomycota</taxon>
        <taxon>Peronosporomycetes</taxon>
        <taxon>Peronosporales</taxon>
        <taxon>Peronosporaceae</taxon>
        <taxon>Phytophthora</taxon>
    </lineage>
</organism>
<evidence type="ECO:0008006" key="4">
    <source>
        <dbReference type="Google" id="ProtNLM"/>
    </source>
</evidence>
<dbReference type="KEGG" id="psoj:PHYSODRAFT_335843"/>
<dbReference type="GeneID" id="20647096"/>
<name>G4ZRZ4_PHYSP</name>
<dbReference type="PANTHER" id="PTHR22538:SF1">
    <property type="entry name" value="VWFD DOMAIN-CONTAINING PROTEIN"/>
    <property type="match status" value="1"/>
</dbReference>
<dbReference type="OMA" id="NYFQDSC"/>
<accession>G4ZRZ4</accession>
<dbReference type="PANTHER" id="PTHR22538">
    <property type="entry name" value="CILIA- AND FLAGELLA-ASSOCIATED PROTEIN 74"/>
    <property type="match status" value="1"/>
</dbReference>
<dbReference type="Proteomes" id="UP000002640">
    <property type="component" value="Unassembled WGS sequence"/>
</dbReference>
<dbReference type="InterPro" id="IPR029058">
    <property type="entry name" value="AB_hydrolase_fold"/>
</dbReference>
<dbReference type="Gene3D" id="3.40.50.1820">
    <property type="entry name" value="alpha/beta hydrolase"/>
    <property type="match status" value="1"/>
</dbReference>
<evidence type="ECO:0000313" key="2">
    <source>
        <dbReference type="EMBL" id="EGZ14173.1"/>
    </source>
</evidence>
<sequence>MKPLFILATVFAVLFVSTALAVATGETWPSLRFSFTIRRSAMQVHGYSDFSVVANPIVSEHDTGSRVLYDTFATFTEDSTLYDYTLVDGRSYVSQVSLDDSSSNPSVECEEDTALLSINSIVGALVEAVPVSSITSKRGGAIECSGGDTFKVSVDGIDFGVCFTGRTGFTMYGNDMDIEVEYVKTQETIPAPKGVPANCDSVASPSSVTSIGRSLLTGESMSPQDARRLKSASLTFDFVLGNDDDSCSCKSTPRPCIFVHGLGISKEEPENLDVFPTNYWGNLTDHAPCCSSIKYAMLNTVNNSWTDDEQQQKVCDRVLAVSKTSQGTMVSDTIIITHSMGGLLVAGAIATGKCSLDKSVSWVGLSAPMRGSMASNYFQDSCMNETNFIVEDLAAKTGFCPADDGIISLAYQGDDYSTPELDAAYAAAQKVYRREVTALMCSNGFSGLRSKRQWWYWTLGTVVPHKSFKNDGMVEFHSCAGGFPPAHFGNSYKNAFYVTKLNHADTAFRNGDSLLNKAKMPLKWFQCLL</sequence>
<feature type="signal peptide" evidence="1">
    <location>
        <begin position="1"/>
        <end position="21"/>
    </location>
</feature>